<feature type="compositionally biased region" description="Basic and acidic residues" evidence="1">
    <location>
        <begin position="9"/>
        <end position="21"/>
    </location>
</feature>
<organism evidence="2 3">
    <name type="scientific">Mycobacterium phage Superphikiman</name>
    <dbReference type="NCBI Taxonomy" id="2041551"/>
    <lineage>
        <taxon>Viruses</taxon>
        <taxon>Duplodnaviria</taxon>
        <taxon>Heunggongvirae</taxon>
        <taxon>Uroviricota</taxon>
        <taxon>Caudoviricetes</taxon>
        <taxon>Omegavirus</taxon>
        <taxon>Omegavirus courthouse</taxon>
    </lineage>
</organism>
<accession>A0A2D2W4G8</accession>
<proteinExistence type="predicted"/>
<evidence type="ECO:0000313" key="3">
    <source>
        <dbReference type="Proteomes" id="UP000240916"/>
    </source>
</evidence>
<gene>
    <name evidence="2" type="ORF">SEA_SUPERPHIKIMAN_112</name>
</gene>
<name>A0A2D2W4G8_9CAUD</name>
<sequence length="143" mass="16127">MSLSRPSTPRREPEKPAEKVDLSPPTAADDLLPVTVERRIQELVGALDTALEGWRTLFGEYKRAEREYDAAYAMAKINVDKDVPYNDRGQHAQLAVMEQREAKDIAEEALKYAEHRLDAIKKALSAWQSIANSVRTAYQNSGR</sequence>
<feature type="region of interest" description="Disordered" evidence="1">
    <location>
        <begin position="1"/>
        <end position="29"/>
    </location>
</feature>
<reference evidence="2 3" key="1">
    <citation type="submission" date="2017-09" db="EMBL/GenBank/DDBJ databases">
        <authorList>
            <person name="Pradhan P."/>
            <person name="Aluri L.S."/>
            <person name="Anandarajan D."/>
            <person name="Beiriger J.C."/>
            <person name="Bethamcharla R."/>
            <person name="Betini N."/>
            <person name="Bhatt S.D."/>
            <person name="Chengalvala S."/>
            <person name="Cox N.E."/>
            <person name="Delvadia B.P."/>
            <person name="Desai A.S."/>
            <person name="Devaney A.M."/>
            <person name="Doyle B.K."/>
            <person name="Edgerton A.O."/>
            <person name="Erlich M.C."/>
            <person name="Fitzpatrick K.C."/>
            <person name="Gajjar E.A."/>
            <person name="Ganguly A."/>
            <person name="Gill R.S."/>
            <person name="Goldman M.G."/>
            <person name="Good P.M."/>
            <person name="Gupta N."/>
            <person name="Haddad L.M."/>
            <person name="Han E.J."/>
            <person name="Jain S."/>
            <person name="Jiang A."/>
            <person name="Jurgielewicz A.D."/>
            <person name="Kainth D.K."/>
            <person name="Karam J.M."/>
            <person name="Kodavatiganti M."/>
            <person name="Kriete S.J."/>
            <person name="MacDonald C.E."/>
            <person name="Maret J.P."/>
            <person name="Mathew A.E."/>
            <person name="Nako S."/>
            <person name="Natrajan M."/>
            <person name="Nishu N.M."/>
            <person name="Parikh A."/>
            <person name="Patel N."/>
            <person name="Patel P.D."/>
            <person name="Patel S."/>
            <person name="Patra K."/>
            <person name="Pumpuckdee D."/>
            <person name="Rai K."/>
            <person name="Ramanathan A."/>
            <person name="Sarkar A."/>
            <person name="Schaffer B.L."/>
            <person name="Shah P."/>
            <person name="Tata R.K."/>
            <person name="Tawfik A.H."/>
            <person name="Thuremella B.T."/>
            <person name="Toma J."/>
            <person name="Tran T.L."/>
            <person name="Veera S."/>
            <person name="Vemulapalli V.K."/>
            <person name="Vidas T.V."/>
            <person name="Vieira K.S."/>
            <person name="Vijayakumar G."/>
            <person name="Walor T.A."/>
            <person name="White C.R."/>
            <person name="Wong B.M."/>
            <person name="Zhao Sl."/>
            <person name="McDonald M.T."/>
            <person name="Dalia R."/>
            <person name="Little J.L."/>
            <person name="Gurney S.M.R."/>
            <person name="Bollivar D.W."/>
            <person name="Garlena R.A."/>
            <person name="Russell D.A."/>
            <person name="Pope W.H."/>
            <person name="Jacobs-Sera D."/>
            <person name="Hendrix R.W."/>
            <person name="Hatfull G.F."/>
        </authorList>
    </citation>
    <scope>NUCLEOTIDE SEQUENCE [LARGE SCALE GENOMIC DNA]</scope>
</reference>
<dbReference type="Proteomes" id="UP000240916">
    <property type="component" value="Segment"/>
</dbReference>
<protein>
    <submittedName>
        <fullName evidence="2">Uncharacterized protein</fullName>
    </submittedName>
</protein>
<evidence type="ECO:0000313" key="2">
    <source>
        <dbReference type="EMBL" id="ATS93081.1"/>
    </source>
</evidence>
<evidence type="ECO:0000256" key="1">
    <source>
        <dbReference type="SAM" id="MobiDB-lite"/>
    </source>
</evidence>
<dbReference type="EMBL" id="MF919534">
    <property type="protein sequence ID" value="ATS93081.1"/>
    <property type="molecule type" value="Genomic_DNA"/>
</dbReference>